<dbReference type="PRINTS" id="PR00969">
    <property type="entry name" value="CHAPERONPILI"/>
</dbReference>
<keyword evidence="3" id="KW-1029">Fimbrium biogenesis</keyword>
<dbReference type="Pfam" id="PF02753">
    <property type="entry name" value="PapD_C"/>
    <property type="match status" value="1"/>
</dbReference>
<evidence type="ECO:0000256" key="6">
    <source>
        <dbReference type="ARBA" id="ARBA00023186"/>
    </source>
</evidence>
<evidence type="ECO:0000259" key="10">
    <source>
        <dbReference type="Pfam" id="PF02753"/>
    </source>
</evidence>
<keyword evidence="4" id="KW-0732">Signal</keyword>
<evidence type="ECO:0000256" key="1">
    <source>
        <dbReference type="ARBA" id="ARBA00004418"/>
    </source>
</evidence>
<dbReference type="InterPro" id="IPR001829">
    <property type="entry name" value="Pili_assmbl_chaperone_bac"/>
</dbReference>
<reference evidence="11 12" key="1">
    <citation type="submission" date="2017-07" db="EMBL/GenBank/DDBJ databases">
        <title>blaIMP-27 on transferable plasmids in Proteus mirabilis and Providencia rettgeri.</title>
        <authorList>
            <person name="Potter R."/>
        </authorList>
    </citation>
    <scope>NUCLEOTIDE SEQUENCE [LARGE SCALE GENOMIC DNA]</scope>
    <source>
        <strain evidence="11 12">PR1</strain>
    </source>
</reference>
<dbReference type="InterPro" id="IPR036316">
    <property type="entry name" value="Pili_assmbl_chap_C_dom_sf"/>
</dbReference>
<evidence type="ECO:0000256" key="5">
    <source>
        <dbReference type="ARBA" id="ARBA00022764"/>
    </source>
</evidence>
<evidence type="ECO:0000256" key="8">
    <source>
        <dbReference type="RuleBase" id="RU003918"/>
    </source>
</evidence>
<gene>
    <name evidence="11" type="ORF">CHI95_18835</name>
</gene>
<dbReference type="InterPro" id="IPR050643">
    <property type="entry name" value="Periplasmic_pilus_chap"/>
</dbReference>
<dbReference type="AlphaFoldDB" id="A0A264VP49"/>
<comment type="subcellular location">
    <subcellularLocation>
        <location evidence="1 8">Periplasm</location>
    </subcellularLocation>
</comment>
<dbReference type="PANTHER" id="PTHR30251">
    <property type="entry name" value="PILUS ASSEMBLY CHAPERONE"/>
    <property type="match status" value="1"/>
</dbReference>
<evidence type="ECO:0000259" key="9">
    <source>
        <dbReference type="Pfam" id="PF00345"/>
    </source>
</evidence>
<dbReference type="PROSITE" id="PS00635">
    <property type="entry name" value="PILI_CHAPERONE"/>
    <property type="match status" value="1"/>
</dbReference>
<dbReference type="EMBL" id="NOWC01000027">
    <property type="protein sequence ID" value="OZS73072.1"/>
    <property type="molecule type" value="Genomic_DNA"/>
</dbReference>
<name>A0A264VP49_PRORE</name>
<dbReference type="GO" id="GO:0071555">
    <property type="term" value="P:cell wall organization"/>
    <property type="evidence" value="ECO:0007669"/>
    <property type="project" value="InterPro"/>
</dbReference>
<proteinExistence type="inferred from homology"/>
<dbReference type="InterPro" id="IPR016148">
    <property type="entry name" value="Pili_assmbl_chaperone_C"/>
</dbReference>
<evidence type="ECO:0000256" key="7">
    <source>
        <dbReference type="ARBA" id="ARBA00023319"/>
    </source>
</evidence>
<feature type="domain" description="Pili assembly chaperone C-terminal" evidence="10">
    <location>
        <begin position="192"/>
        <end position="247"/>
    </location>
</feature>
<dbReference type="Gene3D" id="2.60.40.10">
    <property type="entry name" value="Immunoglobulins"/>
    <property type="match status" value="2"/>
</dbReference>
<keyword evidence="5" id="KW-0574">Periplasm</keyword>
<comment type="caution">
    <text evidence="11">The sequence shown here is derived from an EMBL/GenBank/DDBJ whole genome shotgun (WGS) entry which is preliminary data.</text>
</comment>
<dbReference type="InterPro" id="IPR016147">
    <property type="entry name" value="Pili_assmbl_chaperone_N"/>
</dbReference>
<evidence type="ECO:0000313" key="12">
    <source>
        <dbReference type="Proteomes" id="UP000216001"/>
    </source>
</evidence>
<sequence length="257" mass="28531">MLIGVAVIISPGITYAASGAAERIDILPPTKKGGISFYVLRVVYTEKDKNGVSLTAYNSTPETYLFQSRMLPVDLATGNPDMSAESGSRIPFVVTPPLSRLEANGELTLRIRRNGEFLPKDRESVFFISMKAIPSQRSPEEREPDSQHMVLTVVSNIKLFYRPEGLHRRAIVDTDVSSKLTFRQEGNQLIAENPTSYWLTFSRLKVGGKALDKTQLRLMVPPKGKQSYSLPAGTATSVSWQLIDEDGWDTPVQERAL</sequence>
<dbReference type="SUPFAM" id="SSF49354">
    <property type="entry name" value="PapD-like"/>
    <property type="match status" value="1"/>
</dbReference>
<keyword evidence="7" id="KW-0393">Immunoglobulin domain</keyword>
<dbReference type="SUPFAM" id="SSF49584">
    <property type="entry name" value="Periplasmic chaperone C-domain"/>
    <property type="match status" value="1"/>
</dbReference>
<dbReference type="InterPro" id="IPR013783">
    <property type="entry name" value="Ig-like_fold"/>
</dbReference>
<dbReference type="Proteomes" id="UP000216001">
    <property type="component" value="Unassembled WGS sequence"/>
</dbReference>
<dbReference type="InterPro" id="IPR018046">
    <property type="entry name" value="Pili_assmbl_chaperone_CS"/>
</dbReference>
<evidence type="ECO:0000256" key="4">
    <source>
        <dbReference type="ARBA" id="ARBA00022729"/>
    </source>
</evidence>
<organism evidence="11 12">
    <name type="scientific">Providencia rettgeri</name>
    <dbReference type="NCBI Taxonomy" id="587"/>
    <lineage>
        <taxon>Bacteria</taxon>
        <taxon>Pseudomonadati</taxon>
        <taxon>Pseudomonadota</taxon>
        <taxon>Gammaproteobacteria</taxon>
        <taxon>Enterobacterales</taxon>
        <taxon>Morganellaceae</taxon>
        <taxon>Providencia</taxon>
    </lineage>
</organism>
<evidence type="ECO:0000313" key="11">
    <source>
        <dbReference type="EMBL" id="OZS73072.1"/>
    </source>
</evidence>
<accession>A0A264VP49</accession>
<comment type="similarity">
    <text evidence="2 8">Belongs to the periplasmic pilus chaperone family.</text>
</comment>
<dbReference type="GO" id="GO:0030288">
    <property type="term" value="C:outer membrane-bounded periplasmic space"/>
    <property type="evidence" value="ECO:0007669"/>
    <property type="project" value="InterPro"/>
</dbReference>
<dbReference type="Pfam" id="PF00345">
    <property type="entry name" value="PapD_N"/>
    <property type="match status" value="1"/>
</dbReference>
<protein>
    <submittedName>
        <fullName evidence="11">Fimbrial chaperone protein</fullName>
    </submittedName>
</protein>
<evidence type="ECO:0000256" key="3">
    <source>
        <dbReference type="ARBA" id="ARBA00022558"/>
    </source>
</evidence>
<feature type="domain" description="Pili assembly chaperone N-terminal" evidence="9">
    <location>
        <begin position="37"/>
        <end position="166"/>
    </location>
</feature>
<evidence type="ECO:0000256" key="2">
    <source>
        <dbReference type="ARBA" id="ARBA00007399"/>
    </source>
</evidence>
<keyword evidence="6 8" id="KW-0143">Chaperone</keyword>
<dbReference type="PANTHER" id="PTHR30251:SF2">
    <property type="entry name" value="FIMBRIAL CHAPERONE YADV-RELATED"/>
    <property type="match status" value="1"/>
</dbReference>
<dbReference type="InterPro" id="IPR008962">
    <property type="entry name" value="PapD-like_sf"/>
</dbReference>